<dbReference type="EMBL" id="NEEU01000001">
    <property type="protein sequence ID" value="PJD77419.1"/>
    <property type="molecule type" value="Genomic_DNA"/>
</dbReference>
<evidence type="ECO:0000313" key="1">
    <source>
        <dbReference type="EMBL" id="PJD77419.1"/>
    </source>
</evidence>
<dbReference type="KEGG" id="eno:ECENHK_15795"/>
<accession>A0A2J0PR47</accession>
<comment type="caution">
    <text evidence="1">The sequence shown here is derived from an EMBL/GenBank/DDBJ whole genome shotgun (WGS) entry which is preliminary data.</text>
</comment>
<evidence type="ECO:0000313" key="2">
    <source>
        <dbReference type="Proteomes" id="UP000230495"/>
    </source>
</evidence>
<protein>
    <submittedName>
        <fullName evidence="1">Type VI secretion protein</fullName>
    </submittedName>
</protein>
<dbReference type="AlphaFoldDB" id="A0A2J0PR47"/>
<dbReference type="OrthoDB" id="1523296at2"/>
<name>A0A2J0PR47_9ENTR</name>
<dbReference type="PANTHER" id="PTHR35564">
    <property type="match status" value="1"/>
</dbReference>
<reference evidence="1 2" key="1">
    <citation type="journal article" date="2017" name="J. Antimicrob. Chemother.">
        <title>Characterization of the population structure, drug resistance mechanisms and plasmids of the community-associated Enterobacter cloacae complex in China.</title>
        <authorList>
            <person name="Zhou K."/>
            <person name="Yu W."/>
            <person name="Cao X."/>
            <person name="Shen P."/>
            <person name="Lu H."/>
            <person name="Luo Q."/>
            <person name="Rossen J.W.A."/>
            <person name="Xiao Y."/>
        </authorList>
    </citation>
    <scope>NUCLEOTIDE SEQUENCE [LARGE SCALE GENOMIC DNA]</scope>
    <source>
        <strain evidence="1">ECC1097</strain>
    </source>
</reference>
<sequence length="361" mass="40127">MGREAQPAYSRLTPRLEAELHRINFYRLCQLLEKRYPGRPLMGSTSHPADDPVRFASHPGMGFPASELKAVEYDEDDSGKPPVIRTTFMGMYGVDSPLPTAYLDDITQRREGHDALQGFLDIFSHRILTQFYRIWRKYSYPATFEPGGSDSISQSLLGLVGLGIPGTANHIATPVSRFLALLGVLQQPGKTQEGMQALVSLLAPDTRVKVSPYCLRPVEIGKPLGFYGDDDFLLDGNTPLGDEAMDAGSQLLVALKTDNEQEAQGWKPDGLLYQDFLVMLRVYLGWRFKARITLTTPVRLLAAPPLGENPFWLGMNGVLGAEADSLPDDIPETFTTELGYYRGLEPAKPQQGNRRVTYKFN</sequence>
<dbReference type="RefSeq" id="WP_014884694.1">
    <property type="nucleotide sequence ID" value="NC_018405.1"/>
</dbReference>
<dbReference type="Pfam" id="PF06996">
    <property type="entry name" value="T6SS_TssG"/>
    <property type="match status" value="1"/>
</dbReference>
<dbReference type="Proteomes" id="UP000230495">
    <property type="component" value="Unassembled WGS sequence"/>
</dbReference>
<dbReference type="NCBIfam" id="TIGR03347">
    <property type="entry name" value="VI_chp_1"/>
    <property type="match status" value="1"/>
</dbReference>
<dbReference type="PANTHER" id="PTHR35564:SF3">
    <property type="entry name" value="TYPE VI SECRETION SYSTEM BASEPLATE SUBUNIT TSSG"/>
    <property type="match status" value="1"/>
</dbReference>
<gene>
    <name evidence="1" type="ORF">B9Q37_01795</name>
</gene>
<dbReference type="InterPro" id="IPR010732">
    <property type="entry name" value="T6SS_TssG-like"/>
</dbReference>
<proteinExistence type="predicted"/>
<organism evidence="1">
    <name type="scientific">Enterobacter kobei</name>
    <dbReference type="NCBI Taxonomy" id="208224"/>
    <lineage>
        <taxon>Bacteria</taxon>
        <taxon>Pseudomonadati</taxon>
        <taxon>Pseudomonadota</taxon>
        <taxon>Gammaproteobacteria</taxon>
        <taxon>Enterobacterales</taxon>
        <taxon>Enterobacteriaceae</taxon>
        <taxon>Enterobacter</taxon>
        <taxon>Enterobacter cloacae complex</taxon>
    </lineage>
</organism>